<sequence>MENQDLLLERFICSRNLTAKICDGLFPEDLAVQSMEDVSPAKWHLAHTTWFYETFILKVYEPDFQPFHELYHHLFNSYYKSVGEHWNRCIRGVLSRPTANEIQLYRDDIDARVIKLFTSNLSLDQKLKIGKLVELGVNHEQQHQELMLMDLKHVLGTNPLYPVWMEGEFPTSKKIEEQFVLISGGVKEIGENYGDEYIFDNEVPRHKVYVEDFELSNKLVTNGEFLDFIKDGGYKKPELWLSDGWDLSMKNPLYWKEDKNTLGSFLESTPYGLRELDLDAPVCHISYFEADAYATWRECRLPSEKEWELAAQSLELEGQFYDQGDLMPKAGHVTGEFNDMFGVLWQWTSSHYESYPGYHKPEGALGEYNAKFTNAQRVLRGGSFATLREHFRKTYRNFYQSEKQWPFTGIRLARNKV</sequence>
<dbReference type="InterPro" id="IPR024775">
    <property type="entry name" value="DinB-like"/>
</dbReference>
<dbReference type="NCBIfam" id="TIGR03440">
    <property type="entry name" value="egtB_TIGR03440"/>
    <property type="match status" value="1"/>
</dbReference>
<organism evidence="6 7">
    <name type="scientific">Halobacteriovorax marinus</name>
    <dbReference type="NCBI Taxonomy" id="97084"/>
    <lineage>
        <taxon>Bacteria</taxon>
        <taxon>Pseudomonadati</taxon>
        <taxon>Bdellovibrionota</taxon>
        <taxon>Bacteriovoracia</taxon>
        <taxon>Bacteriovoracales</taxon>
        <taxon>Halobacteriovoraceae</taxon>
        <taxon>Halobacteriovorax</taxon>
    </lineage>
</organism>
<dbReference type="Proteomes" id="UP000196531">
    <property type="component" value="Unassembled WGS sequence"/>
</dbReference>
<comment type="caution">
    <text evidence="6">The sequence shown here is derived from an EMBL/GenBank/DDBJ whole genome shotgun (WGS) entry which is preliminary data.</text>
</comment>
<reference evidence="7" key="1">
    <citation type="journal article" date="2017" name="Proc. Natl. Acad. Sci. U.S.A.">
        <title>Simulation of Deepwater Horizon oil plume reveals substrate specialization within a complex community of hydrocarbon-degraders.</title>
        <authorList>
            <person name="Hu P."/>
            <person name="Dubinsky E.A."/>
            <person name="Probst A.J."/>
            <person name="Wang J."/>
            <person name="Sieber C.M.K."/>
            <person name="Tom L.M."/>
            <person name="Gardinali P."/>
            <person name="Banfield J.F."/>
            <person name="Atlas R.M."/>
            <person name="Andersen G.L."/>
        </authorList>
    </citation>
    <scope>NUCLEOTIDE SEQUENCE [LARGE SCALE GENOMIC DNA]</scope>
</reference>
<protein>
    <recommendedName>
        <fullName evidence="8">Ergothioneine biosynthesis protein EgtB</fullName>
    </recommendedName>
</protein>
<dbReference type="GO" id="GO:0052699">
    <property type="term" value="P:ergothioneine biosynthetic process"/>
    <property type="evidence" value="ECO:0007669"/>
    <property type="project" value="InterPro"/>
</dbReference>
<feature type="domain" description="Sulfatase-modifying factor enzyme-like" evidence="4">
    <location>
        <begin position="177"/>
        <end position="326"/>
    </location>
</feature>
<dbReference type="InterPro" id="IPR005532">
    <property type="entry name" value="SUMF_dom"/>
</dbReference>
<name>A0A1Y5FBX7_9BACT</name>
<evidence type="ECO:0000259" key="4">
    <source>
        <dbReference type="Pfam" id="PF03781"/>
    </source>
</evidence>
<evidence type="ECO:0008006" key="8">
    <source>
        <dbReference type="Google" id="ProtNLM"/>
    </source>
</evidence>
<proteinExistence type="predicted"/>
<accession>A0A1Y5FBX7</accession>
<dbReference type="SUPFAM" id="SSF56436">
    <property type="entry name" value="C-type lectin-like"/>
    <property type="match status" value="1"/>
</dbReference>
<feature type="domain" description="Sulfatase-modifying factor enzyme-like" evidence="4">
    <location>
        <begin position="338"/>
        <end position="414"/>
    </location>
</feature>
<dbReference type="Pfam" id="PF03781">
    <property type="entry name" value="FGE-sulfatase"/>
    <property type="match status" value="2"/>
</dbReference>
<dbReference type="EMBL" id="MAAO01000002">
    <property type="protein sequence ID" value="OUR99520.1"/>
    <property type="molecule type" value="Genomic_DNA"/>
</dbReference>
<feature type="domain" description="DinB-like" evidence="5">
    <location>
        <begin position="14"/>
        <end position="147"/>
    </location>
</feature>
<keyword evidence="2" id="KW-0408">Iron</keyword>
<dbReference type="PANTHER" id="PTHR23150">
    <property type="entry name" value="SULFATASE MODIFYING FACTOR 1, 2"/>
    <property type="match status" value="1"/>
</dbReference>
<evidence type="ECO:0000256" key="3">
    <source>
        <dbReference type="ARBA" id="ARBA00037882"/>
    </source>
</evidence>
<dbReference type="AlphaFoldDB" id="A0A1Y5FBX7"/>
<dbReference type="InterPro" id="IPR016187">
    <property type="entry name" value="CTDL_fold"/>
</dbReference>
<evidence type="ECO:0000259" key="5">
    <source>
        <dbReference type="Pfam" id="PF12867"/>
    </source>
</evidence>
<dbReference type="Pfam" id="PF12867">
    <property type="entry name" value="DinB_2"/>
    <property type="match status" value="1"/>
</dbReference>
<dbReference type="PANTHER" id="PTHR23150:SF36">
    <property type="entry name" value="HERCYNINE OXYGENASE"/>
    <property type="match status" value="1"/>
</dbReference>
<dbReference type="InterPro" id="IPR017806">
    <property type="entry name" value="EgtB"/>
</dbReference>
<gene>
    <name evidence="6" type="ORF">A9Q84_00435</name>
</gene>
<evidence type="ECO:0000313" key="6">
    <source>
        <dbReference type="EMBL" id="OUR99520.1"/>
    </source>
</evidence>
<comment type="pathway">
    <text evidence="3">Amino-acid biosynthesis; ergothioneine biosynthesis.</text>
</comment>
<dbReference type="Gene3D" id="3.90.1580.10">
    <property type="entry name" value="paralog of FGE (formylglycine-generating enzyme)"/>
    <property type="match status" value="2"/>
</dbReference>
<evidence type="ECO:0000256" key="1">
    <source>
        <dbReference type="ARBA" id="ARBA00023002"/>
    </source>
</evidence>
<dbReference type="InterPro" id="IPR042095">
    <property type="entry name" value="SUMF_sf"/>
</dbReference>
<evidence type="ECO:0000313" key="7">
    <source>
        <dbReference type="Proteomes" id="UP000196531"/>
    </source>
</evidence>
<dbReference type="InterPro" id="IPR051043">
    <property type="entry name" value="Sulfatase_Mod_Factor_Kinase"/>
</dbReference>
<keyword evidence="1" id="KW-0560">Oxidoreductase</keyword>
<evidence type="ECO:0000256" key="2">
    <source>
        <dbReference type="ARBA" id="ARBA00023004"/>
    </source>
</evidence>